<dbReference type="AlphaFoldDB" id="A0A9Q3JXM2"/>
<proteinExistence type="predicted"/>
<evidence type="ECO:0000256" key="1">
    <source>
        <dbReference type="SAM" id="MobiDB-lite"/>
    </source>
</evidence>
<evidence type="ECO:0000313" key="2">
    <source>
        <dbReference type="EMBL" id="MBW0569335.1"/>
    </source>
</evidence>
<evidence type="ECO:0000313" key="3">
    <source>
        <dbReference type="Proteomes" id="UP000765509"/>
    </source>
</evidence>
<dbReference type="EMBL" id="AVOT02084195">
    <property type="protein sequence ID" value="MBW0569335.1"/>
    <property type="molecule type" value="Genomic_DNA"/>
</dbReference>
<gene>
    <name evidence="2" type="ORF">O181_109050</name>
</gene>
<organism evidence="2 3">
    <name type="scientific">Austropuccinia psidii MF-1</name>
    <dbReference type="NCBI Taxonomy" id="1389203"/>
    <lineage>
        <taxon>Eukaryota</taxon>
        <taxon>Fungi</taxon>
        <taxon>Dikarya</taxon>
        <taxon>Basidiomycota</taxon>
        <taxon>Pucciniomycotina</taxon>
        <taxon>Pucciniomycetes</taxon>
        <taxon>Pucciniales</taxon>
        <taxon>Sphaerophragmiaceae</taxon>
        <taxon>Austropuccinia</taxon>
    </lineage>
</organism>
<name>A0A9Q3JXM2_9BASI</name>
<comment type="caution">
    <text evidence="2">The sequence shown here is derived from an EMBL/GenBank/DDBJ whole genome shotgun (WGS) entry which is preliminary data.</text>
</comment>
<sequence>MSQGDTFQRLKETNKGWNPNTHFRVQDKGESSQYPSHRRRFEPEREYSDFFRLLRSKTTRLPIRLKPLKNKKSSDQRSPFFTITGFSQEKTRIKVQEQDFFQPEAERVRPNDLEAFRLS</sequence>
<reference evidence="2" key="1">
    <citation type="submission" date="2021-03" db="EMBL/GenBank/DDBJ databases">
        <title>Draft genome sequence of rust myrtle Austropuccinia psidii MF-1, a brazilian biotype.</title>
        <authorList>
            <person name="Quecine M.C."/>
            <person name="Pachon D.M.R."/>
            <person name="Bonatelli M.L."/>
            <person name="Correr F.H."/>
            <person name="Franceschini L.M."/>
            <person name="Leite T.F."/>
            <person name="Margarido G.R.A."/>
            <person name="Almeida C.A."/>
            <person name="Ferrarezi J.A."/>
            <person name="Labate C.A."/>
        </authorList>
    </citation>
    <scope>NUCLEOTIDE SEQUENCE</scope>
    <source>
        <strain evidence="2">MF-1</strain>
    </source>
</reference>
<dbReference type="Proteomes" id="UP000765509">
    <property type="component" value="Unassembled WGS sequence"/>
</dbReference>
<protein>
    <submittedName>
        <fullName evidence="2">Uncharacterized protein</fullName>
    </submittedName>
</protein>
<keyword evidence="3" id="KW-1185">Reference proteome</keyword>
<accession>A0A9Q3JXM2</accession>
<feature type="region of interest" description="Disordered" evidence="1">
    <location>
        <begin position="1"/>
        <end position="41"/>
    </location>
</feature>